<feature type="domain" description="Dihydroprymidine dehydrogenase" evidence="10">
    <location>
        <begin position="21"/>
        <end position="128"/>
    </location>
</feature>
<keyword evidence="12" id="KW-1185">Reference proteome</keyword>
<dbReference type="Pfam" id="PF07992">
    <property type="entry name" value="Pyr_redox_2"/>
    <property type="match status" value="1"/>
</dbReference>
<protein>
    <recommendedName>
        <fullName evidence="8">dihydrouracil dehydrogenase (NAD(+))</fullName>
        <ecNumber evidence="8">1.3.1.1</ecNumber>
    </recommendedName>
    <alternativeName>
        <fullName evidence="3">Dihydrothymine dehydrogenase</fullName>
    </alternativeName>
    <alternativeName>
        <fullName evidence="2">Dihydrouracil dehydrogenase</fullName>
    </alternativeName>
</protein>
<evidence type="ECO:0000313" key="11">
    <source>
        <dbReference type="EMBL" id="MDA5399163.1"/>
    </source>
</evidence>
<dbReference type="GO" id="GO:0004159">
    <property type="term" value="F:dihydropyrimidine dehydrogenase (NAD+) activity"/>
    <property type="evidence" value="ECO:0007669"/>
    <property type="project" value="UniProtKB-EC"/>
</dbReference>
<organism evidence="11 12">
    <name type="scientific">Hoeflea prorocentri</name>
    <dbReference type="NCBI Taxonomy" id="1922333"/>
    <lineage>
        <taxon>Bacteria</taxon>
        <taxon>Pseudomonadati</taxon>
        <taxon>Pseudomonadota</taxon>
        <taxon>Alphaproteobacteria</taxon>
        <taxon>Hyphomicrobiales</taxon>
        <taxon>Rhizobiaceae</taxon>
        <taxon>Hoeflea</taxon>
    </lineage>
</organism>
<accession>A0A9X3UH99</accession>
<dbReference type="InterPro" id="IPR036188">
    <property type="entry name" value="FAD/NAD-bd_sf"/>
</dbReference>
<dbReference type="PRINTS" id="PR00368">
    <property type="entry name" value="FADPNR"/>
</dbReference>
<evidence type="ECO:0000256" key="4">
    <source>
        <dbReference type="ARBA" id="ARBA00047685"/>
    </source>
</evidence>
<dbReference type="AlphaFoldDB" id="A0A9X3UH99"/>
<dbReference type="Gene3D" id="1.10.1060.10">
    <property type="entry name" value="Alpha-helical ferredoxin"/>
    <property type="match status" value="1"/>
</dbReference>
<sequence length="449" mass="47698">MASEATRDIKGGRLEKDAYSENFSDIHPPLNAHEAAVEADRCYFCYDAPCMTACPTSIDVPLFIRQISSGNPKGAAKTIFEQNILGGMCARVCPTETLCEEACVREVAEGKPVKIGQLQRYATDVLMREAPEHPFERAAETGKKIAVVGAGPAGLSCAHRLAMYGHDVTVFEAREKGGGLSEYGIAAYKSVDGFAQKELQFILDIGGITMEAGKKLGSDINLSDLSSSFEAVFLAIGLANVNALGVEGEDADGCEDAVDYIARLRQTADLSTLPIGRRVVVIGGGMTAIDMATQAKLLGAEEVTIAYRRGKDGMNASDYEQEVAQTSGVTIRHWLQPKRLIADDAGAVSGIELEYTSQSNGTLSGTGETVTIAADQVFKAIGQSFDDDPLEGSGLDLDRGRIRTDDNRKTNLANVWAGGDCVRSGEDLTVVSVEDGKIAAESIHATLSA</sequence>
<dbReference type="Proteomes" id="UP001151234">
    <property type="component" value="Unassembled WGS sequence"/>
</dbReference>
<dbReference type="SUPFAM" id="SSF51971">
    <property type="entry name" value="Nucleotide-binding domain"/>
    <property type="match status" value="1"/>
</dbReference>
<dbReference type="RefSeq" id="WP_267990610.1">
    <property type="nucleotide sequence ID" value="NZ_JAPJZI010000001.1"/>
</dbReference>
<evidence type="ECO:0000313" key="12">
    <source>
        <dbReference type="Proteomes" id="UP001151234"/>
    </source>
</evidence>
<comment type="subunit">
    <text evidence="7">Heterotetramer of 2 PreA and 2 PreT subunits.</text>
</comment>
<dbReference type="EC" id="1.3.1.1" evidence="8"/>
<dbReference type="GO" id="GO:0051536">
    <property type="term" value="F:iron-sulfur cluster binding"/>
    <property type="evidence" value="ECO:0007669"/>
    <property type="project" value="InterPro"/>
</dbReference>
<comment type="function">
    <text evidence="6">Involved in pyrimidine base degradation. Catalyzes physiologically the reduction of uracil to 5,6-dihydrouracil (DHU) by using NADH as a specific cosubstrate. It also catalyzes the reverse reaction and the reduction of thymine to 5,6-dihydrothymine (DHT).</text>
</comment>
<evidence type="ECO:0000259" key="10">
    <source>
        <dbReference type="Pfam" id="PF14691"/>
    </source>
</evidence>
<dbReference type="Gene3D" id="3.50.50.60">
    <property type="entry name" value="FAD/NAD(P)-binding domain"/>
    <property type="match status" value="2"/>
</dbReference>
<evidence type="ECO:0000256" key="6">
    <source>
        <dbReference type="ARBA" id="ARBA00049578"/>
    </source>
</evidence>
<dbReference type="Pfam" id="PF14691">
    <property type="entry name" value="Fer4_20"/>
    <property type="match status" value="1"/>
</dbReference>
<dbReference type="PANTHER" id="PTHR43073">
    <property type="entry name" value="DIHYDROPYRIMIDINE DEHYDROGENASE [NADP(+)]"/>
    <property type="match status" value="1"/>
</dbReference>
<evidence type="ECO:0000256" key="7">
    <source>
        <dbReference type="ARBA" id="ARBA00049714"/>
    </source>
</evidence>
<reference evidence="11" key="1">
    <citation type="submission" date="2022-11" db="EMBL/GenBank/DDBJ databases">
        <title>Draft genome sequence of Hoeflea poritis E7-10 and Hoeflea prorocentri PM5-8, separated from scleractinian coral Porites lutea and marine dinoflagellate.</title>
        <authorList>
            <person name="Zhang G."/>
            <person name="Wei Q."/>
            <person name="Cai L."/>
        </authorList>
    </citation>
    <scope>NUCLEOTIDE SEQUENCE</scope>
    <source>
        <strain evidence="11">PM5-8</strain>
    </source>
</reference>
<evidence type="ECO:0000256" key="2">
    <source>
        <dbReference type="ARBA" id="ARBA00030119"/>
    </source>
</evidence>
<dbReference type="EMBL" id="JAPJZI010000001">
    <property type="protein sequence ID" value="MDA5399163.1"/>
    <property type="molecule type" value="Genomic_DNA"/>
</dbReference>
<evidence type="ECO:0000259" key="9">
    <source>
        <dbReference type="Pfam" id="PF07992"/>
    </source>
</evidence>
<dbReference type="InterPro" id="IPR028261">
    <property type="entry name" value="DPD_II"/>
</dbReference>
<dbReference type="PRINTS" id="PR00469">
    <property type="entry name" value="PNDRDTASEII"/>
</dbReference>
<evidence type="ECO:0000256" key="1">
    <source>
        <dbReference type="ARBA" id="ARBA00023002"/>
    </source>
</evidence>
<name>A0A9X3UH99_9HYPH</name>
<evidence type="ECO:0000256" key="5">
    <source>
        <dbReference type="ARBA" id="ARBA00048792"/>
    </source>
</evidence>
<dbReference type="SUPFAM" id="SSF46548">
    <property type="entry name" value="alpha-helical ferredoxin"/>
    <property type="match status" value="1"/>
</dbReference>
<dbReference type="InterPro" id="IPR009051">
    <property type="entry name" value="Helical_ferredxn"/>
</dbReference>
<feature type="domain" description="FAD/NAD(P)-binding" evidence="9">
    <location>
        <begin position="144"/>
        <end position="436"/>
    </location>
</feature>
<evidence type="ECO:0000256" key="8">
    <source>
        <dbReference type="ARBA" id="ARBA00049728"/>
    </source>
</evidence>
<gene>
    <name evidence="11" type="ORF">OQ273_11315</name>
</gene>
<keyword evidence="1" id="KW-0560">Oxidoreductase</keyword>
<dbReference type="PANTHER" id="PTHR43073:SF2">
    <property type="entry name" value="DIHYDROPYRIMIDINE DEHYDROGENASE [NADP(+)]"/>
    <property type="match status" value="1"/>
</dbReference>
<comment type="caution">
    <text evidence="11">The sequence shown here is derived from an EMBL/GenBank/DDBJ whole genome shotgun (WGS) entry which is preliminary data.</text>
</comment>
<evidence type="ECO:0000256" key="3">
    <source>
        <dbReference type="ARBA" id="ARBA00032722"/>
    </source>
</evidence>
<comment type="catalytic activity">
    <reaction evidence="4">
        <text>5,6-dihydrothymine + NAD(+) = thymine + NADH + H(+)</text>
        <dbReference type="Rhea" id="RHEA:28791"/>
        <dbReference type="ChEBI" id="CHEBI:15378"/>
        <dbReference type="ChEBI" id="CHEBI:17821"/>
        <dbReference type="ChEBI" id="CHEBI:27468"/>
        <dbReference type="ChEBI" id="CHEBI:57540"/>
        <dbReference type="ChEBI" id="CHEBI:57945"/>
        <dbReference type="EC" id="1.3.1.1"/>
    </reaction>
</comment>
<comment type="catalytic activity">
    <reaction evidence="5">
        <text>5,6-dihydrouracil + NAD(+) = uracil + NADH + H(+)</text>
        <dbReference type="Rhea" id="RHEA:20189"/>
        <dbReference type="ChEBI" id="CHEBI:15378"/>
        <dbReference type="ChEBI" id="CHEBI:15901"/>
        <dbReference type="ChEBI" id="CHEBI:17568"/>
        <dbReference type="ChEBI" id="CHEBI:57540"/>
        <dbReference type="ChEBI" id="CHEBI:57945"/>
        <dbReference type="EC" id="1.3.1.1"/>
    </reaction>
</comment>
<dbReference type="InterPro" id="IPR023753">
    <property type="entry name" value="FAD/NAD-binding_dom"/>
</dbReference>
<proteinExistence type="predicted"/>